<evidence type="ECO:0000313" key="1">
    <source>
        <dbReference type="EMBL" id="KYD18645.1"/>
    </source>
</evidence>
<dbReference type="PIRSF" id="PIRSF021383">
    <property type="entry name" value="YunB"/>
    <property type="match status" value="1"/>
</dbReference>
<protein>
    <submittedName>
        <fullName evidence="2">Sporulation protein YunB</fullName>
    </submittedName>
</protein>
<name>A0A150M2H9_9BACI</name>
<dbReference type="AlphaFoldDB" id="A0A150M2H9"/>
<dbReference type="EMBL" id="LQYT01000049">
    <property type="protein sequence ID" value="KYD18645.1"/>
    <property type="molecule type" value="Genomic_DNA"/>
</dbReference>
<reference evidence="1 3" key="1">
    <citation type="submission" date="2016-01" db="EMBL/GenBank/DDBJ databases">
        <title>Draft Genome Sequences of Seven Thermophilic Sporeformers Isolated from Foods.</title>
        <authorList>
            <person name="Berendsen E.M."/>
            <person name="Wells-Bennik M.H."/>
            <person name="Krawcyk A.O."/>
            <person name="De Jong A."/>
            <person name="Holsappel S."/>
            <person name="Eijlander R.T."/>
            <person name="Kuipers O.P."/>
        </authorList>
    </citation>
    <scope>NUCLEOTIDE SEQUENCE [LARGE SCALE GENOMIC DNA]</scope>
    <source>
        <strain evidence="1 3">B4135</strain>
    </source>
</reference>
<comment type="caution">
    <text evidence="1">The sequence shown here is derived from an EMBL/GenBank/DDBJ whole genome shotgun (WGS) entry which is preliminary data.</text>
</comment>
<dbReference type="Pfam" id="PF09560">
    <property type="entry name" value="Spore_YunB"/>
    <property type="match status" value="1"/>
</dbReference>
<organism evidence="1 3">
    <name type="scientific">Caldibacillus debilis</name>
    <dbReference type="NCBI Taxonomy" id="301148"/>
    <lineage>
        <taxon>Bacteria</taxon>
        <taxon>Bacillati</taxon>
        <taxon>Bacillota</taxon>
        <taxon>Bacilli</taxon>
        <taxon>Bacillales</taxon>
        <taxon>Bacillaceae</taxon>
        <taxon>Caldibacillus</taxon>
    </lineage>
</organism>
<dbReference type="NCBIfam" id="TIGR02832">
    <property type="entry name" value="spo_yunB"/>
    <property type="match status" value="1"/>
</dbReference>
<accession>A0A150M2H9</accession>
<dbReference type="Proteomes" id="UP000257014">
    <property type="component" value="Unassembled WGS sequence"/>
</dbReference>
<proteinExistence type="predicted"/>
<dbReference type="Proteomes" id="UP000075683">
    <property type="component" value="Unassembled WGS sequence"/>
</dbReference>
<dbReference type="OrthoDB" id="1649278at2"/>
<evidence type="ECO:0000313" key="2">
    <source>
        <dbReference type="EMBL" id="REJ30490.1"/>
    </source>
</evidence>
<gene>
    <name evidence="2" type="primary">yunB</name>
    <name evidence="1" type="ORF">B4135_2263</name>
    <name evidence="2" type="ORF">C6P37_03335</name>
</gene>
<evidence type="ECO:0000313" key="3">
    <source>
        <dbReference type="Proteomes" id="UP000075683"/>
    </source>
</evidence>
<sequence>MALYRRRIRRKPLPLRYILLLSFVFFVLSSAVGLWIVNDRMKSPVMKYAESQSVNLATNLINKAIEDQIGEGLRLDDMMEIVPLDQSGSVMTYRFNTQKAVEYSTKITNSILNSINAMEGGAAELPLEGDIKDVHPAKDGIIFYIPMGRVFDNIIIGSLGPDIPVKLQAIADVKNDIETVREEHQINNIWVEIRLHVKIGIRIIVPFETEITTIEKRIPLAMGYIKGDVPQFYNNRGDTPPSIQIPDGKE</sequence>
<reference evidence="2 4" key="2">
    <citation type="submission" date="2018-03" db="EMBL/GenBank/DDBJ databases">
        <authorList>
            <person name="Keele B.F."/>
        </authorList>
    </citation>
    <scope>NUCLEOTIDE SEQUENCE [LARGE SCALE GENOMIC DNA]</scope>
    <source>
        <strain evidence="2">ZCTH4_d</strain>
    </source>
</reference>
<dbReference type="EMBL" id="QEWE01000010">
    <property type="protein sequence ID" value="REJ30490.1"/>
    <property type="molecule type" value="Genomic_DNA"/>
</dbReference>
<dbReference type="RefSeq" id="WP_020155183.1">
    <property type="nucleotide sequence ID" value="NZ_JBAIZG010000032.1"/>
</dbReference>
<dbReference type="STRING" id="301148.B4135_2263"/>
<evidence type="ECO:0000313" key="4">
    <source>
        <dbReference type="Proteomes" id="UP000257014"/>
    </source>
</evidence>
<dbReference type="InterPro" id="IPR014197">
    <property type="entry name" value="Sporulation_prot_YunB"/>
</dbReference>